<gene>
    <name evidence="1" type="ORF">CapoNPV_095</name>
</gene>
<protein>
    <submittedName>
        <fullName evidence="1">ORF-95</fullName>
    </submittedName>
</protein>
<proteinExistence type="predicted"/>
<evidence type="ECO:0000313" key="1">
    <source>
        <dbReference type="EMBL" id="ANF29743.1"/>
    </source>
</evidence>
<reference evidence="1 2" key="1">
    <citation type="journal article" date="2016" name="PLoS ONE">
        <title>Genome Sequencing and Analysis of Catopsilia pomona nucleopolyhedrovirus: A Distinct Species in Group I Alphabaculovirus.</title>
        <authorList>
            <person name="Wang J."/>
            <person name="Zhu Z."/>
            <person name="Zhang L."/>
            <person name="Hou D."/>
            <person name="Wang M."/>
            <person name="Arif B."/>
            <person name="Kou Z."/>
            <person name="Wang H."/>
            <person name="Deng F."/>
            <person name="Hu Z."/>
        </authorList>
    </citation>
    <scope>NUCLEOTIDE SEQUENCE [LARGE SCALE GENOMIC DNA]</scope>
    <source>
        <strain evidence="1">416</strain>
    </source>
</reference>
<dbReference type="RefSeq" id="YP_009255352.1">
    <property type="nucleotide sequence ID" value="NC_030240.1"/>
</dbReference>
<evidence type="ECO:0000313" key="2">
    <source>
        <dbReference type="Proteomes" id="UP000203996"/>
    </source>
</evidence>
<dbReference type="GeneID" id="27924318"/>
<dbReference type="Proteomes" id="UP000203996">
    <property type="component" value="Segment"/>
</dbReference>
<name>A0A172WZH2_9ABAC</name>
<dbReference type="OrthoDB" id="24008at10239"/>
<organism evidence="1 2">
    <name type="scientific">Catopsilia pomona nucleopolyhedrovirus</name>
    <dbReference type="NCBI Taxonomy" id="1850906"/>
    <lineage>
        <taxon>Viruses</taxon>
        <taxon>Viruses incertae sedis</taxon>
        <taxon>Naldaviricetes</taxon>
        <taxon>Lefavirales</taxon>
        <taxon>Baculoviridae</taxon>
        <taxon>Alphabaculovirus</taxon>
        <taxon>Alphabaculovirus capomonae</taxon>
    </lineage>
</organism>
<dbReference type="KEGG" id="vg:27924318"/>
<keyword evidence="2" id="KW-1185">Reference proteome</keyword>
<accession>A0A172WZH2</accession>
<dbReference type="EMBL" id="KU565883">
    <property type="protein sequence ID" value="ANF29743.1"/>
    <property type="molecule type" value="Genomic_DNA"/>
</dbReference>
<sequence length="63" mass="7315">MNNKYANCYLCDEIVYLYKKQFSNLSAAANAFYRQHMAIIRNGFVICSRCNCALNKNKNVLKL</sequence>